<organism evidence="1 2">
    <name type="scientific">Paenibacillus popilliae ATCC 14706</name>
    <dbReference type="NCBI Taxonomy" id="1212764"/>
    <lineage>
        <taxon>Bacteria</taxon>
        <taxon>Bacillati</taxon>
        <taxon>Bacillota</taxon>
        <taxon>Bacilli</taxon>
        <taxon>Bacillales</taxon>
        <taxon>Paenibacillaceae</taxon>
        <taxon>Paenibacillus</taxon>
    </lineage>
</organism>
<dbReference type="AlphaFoldDB" id="M9M1I2"/>
<name>M9M1I2_PAEPP</name>
<sequence length="183" mass="20886">DGKVKEQLDDPEAWDNGSELWVPWTKTVERQSQAWGLRMQIPEWWLGYRGGSATEELETKDEEGEAGAIAAYLLPTSSFMLHVNHVATVEEALAYWKEFLLSDNDPSIRFVKEETETWRGRTAMRVQLTGLTTDGDIAHTSDMLLIAKDGYVYTLCYEIIDVSRTPEMVEQFEQVVDSIQFTS</sequence>
<proteinExistence type="predicted"/>
<dbReference type="EMBL" id="BALG01000017">
    <property type="protein sequence ID" value="GAC40963.1"/>
    <property type="molecule type" value="Genomic_DNA"/>
</dbReference>
<dbReference type="RefSeq" id="WP_006284232.1">
    <property type="nucleotide sequence ID" value="NZ_BALG01000017.1"/>
</dbReference>
<evidence type="ECO:0000313" key="1">
    <source>
        <dbReference type="EMBL" id="GAC40963.1"/>
    </source>
</evidence>
<reference evidence="1 2" key="1">
    <citation type="submission" date="2012-10" db="EMBL/GenBank/DDBJ databases">
        <title>Draft Genome Sequence of Paenibacillus popilliae ATCC 14706T.</title>
        <authorList>
            <person name="Iiyama K."/>
            <person name="Mori K."/>
            <person name="Mon H."/>
            <person name="Chieda Y."/>
            <person name="Lee J.M."/>
            <person name="Kusakabe T."/>
            <person name="Tashiro K."/>
            <person name="Asano S."/>
            <person name="Yasunaga-Aoki C."/>
            <person name="Shimizu S."/>
        </authorList>
    </citation>
    <scope>NUCLEOTIDE SEQUENCE [LARGE SCALE GENOMIC DNA]</scope>
    <source>
        <strain evidence="1 2">ATCC 14706</strain>
    </source>
</reference>
<gene>
    <name evidence="1" type="ORF">PPOP_0303</name>
</gene>
<accession>M9M1I2</accession>
<evidence type="ECO:0000313" key="2">
    <source>
        <dbReference type="Proteomes" id="UP000029453"/>
    </source>
</evidence>
<protein>
    <submittedName>
        <fullName evidence="1">Uncharacterized protein</fullName>
    </submittedName>
</protein>
<feature type="non-terminal residue" evidence="1">
    <location>
        <position position="1"/>
    </location>
</feature>
<keyword evidence="2" id="KW-1185">Reference proteome</keyword>
<comment type="caution">
    <text evidence="1">The sequence shown here is derived from an EMBL/GenBank/DDBJ whole genome shotgun (WGS) entry which is preliminary data.</text>
</comment>
<dbReference type="Proteomes" id="UP000029453">
    <property type="component" value="Unassembled WGS sequence"/>
</dbReference>